<keyword evidence="2" id="KW-1133">Transmembrane helix</keyword>
<evidence type="ECO:0000256" key="2">
    <source>
        <dbReference type="SAM" id="Phobius"/>
    </source>
</evidence>
<dbReference type="Pfam" id="PF02009">
    <property type="entry name" value="RIFIN"/>
    <property type="match status" value="1"/>
</dbReference>
<name>A0A024XBG2_PLAFC</name>
<keyword evidence="1" id="KW-0175">Coiled coil</keyword>
<evidence type="ECO:0008006" key="6">
    <source>
        <dbReference type="Google" id="ProtNLM"/>
    </source>
</evidence>
<organism evidence="4 5">
    <name type="scientific">Plasmodium falciparum (isolate Camp / Malaysia)</name>
    <dbReference type="NCBI Taxonomy" id="5835"/>
    <lineage>
        <taxon>Eukaryota</taxon>
        <taxon>Sar</taxon>
        <taxon>Alveolata</taxon>
        <taxon>Apicomplexa</taxon>
        <taxon>Aconoidasida</taxon>
        <taxon>Haemosporida</taxon>
        <taxon>Plasmodiidae</taxon>
        <taxon>Plasmodium</taxon>
        <taxon>Plasmodium (Laverania)</taxon>
    </lineage>
</organism>
<dbReference type="AlphaFoldDB" id="A0A024XBG2"/>
<sequence>MKLHYSKLLLFSLLLNILAHNKNKPYLKTHHTSTTTSRVLSECDIHMPNYDKDPDMKSVKENFDRQTSQRFEEYEERMREKRQKRKEERDKNIQKIILKDKVEKSLEEKVEKACLKCGCVLGGVATSVGIIGPVAVKGLENAALLAAAQKGIATGIDKAIEGLKIKFDLEKLSGVSLNTILNAKNFKHPMILGQLVQREYNAICESDPSNSVNALCIYRRSLNSETYKLIATDAQTVALDAGKAAAEAEEAEIILANAESSYLYGAIGYSVLVILIILLVMIIIYLILRYRRKKKMNKKEQYTKLLSK</sequence>
<dbReference type="NCBIfam" id="TIGR01477">
    <property type="entry name" value="RIFIN"/>
    <property type="match status" value="1"/>
</dbReference>
<reference evidence="4 5" key="2">
    <citation type="submission" date="2013-02" db="EMBL/GenBank/DDBJ databases">
        <title>The Genome Sequence of Plasmodium falciparum CAMP/Malaysia.</title>
        <authorList>
            <consortium name="The Broad Institute Genome Sequencing Platform"/>
            <consortium name="The Broad Institute Genome Sequencing Center for Infectious Disease"/>
            <person name="Neafsey D."/>
            <person name="Cheeseman I."/>
            <person name="Volkman S."/>
            <person name="Adams J."/>
            <person name="Walker B."/>
            <person name="Young S.K."/>
            <person name="Zeng Q."/>
            <person name="Gargeya S."/>
            <person name="Fitzgerald M."/>
            <person name="Haas B."/>
            <person name="Abouelleil A."/>
            <person name="Alvarado L."/>
            <person name="Arachchi H.M."/>
            <person name="Berlin A.M."/>
            <person name="Chapman S.B."/>
            <person name="Dewar J."/>
            <person name="Goldberg J."/>
            <person name="Griggs A."/>
            <person name="Gujja S."/>
            <person name="Hansen M."/>
            <person name="Howarth C."/>
            <person name="Imamovic A."/>
            <person name="Larimer J."/>
            <person name="McCowan C."/>
            <person name="Murphy C."/>
            <person name="Neiman D."/>
            <person name="Pearson M."/>
            <person name="Priest M."/>
            <person name="Roberts A."/>
            <person name="Saif S."/>
            <person name="Shea T."/>
            <person name="Sisk P."/>
            <person name="Sykes S."/>
            <person name="Wortman J."/>
            <person name="Nusbaum C."/>
            <person name="Birren B."/>
        </authorList>
    </citation>
    <scope>NUCLEOTIDE SEQUENCE [LARGE SCALE GENOMIC DNA]</scope>
    <source>
        <strain evidence="4 5">CAMP/Malaysia</strain>
    </source>
</reference>
<evidence type="ECO:0000256" key="1">
    <source>
        <dbReference type="SAM" id="Coils"/>
    </source>
</evidence>
<keyword evidence="2" id="KW-0472">Membrane</keyword>
<dbReference type="Proteomes" id="UP000030694">
    <property type="component" value="Unassembled WGS sequence"/>
</dbReference>
<dbReference type="InterPro" id="IPR006373">
    <property type="entry name" value="VSA_Rifin"/>
</dbReference>
<evidence type="ECO:0000313" key="4">
    <source>
        <dbReference type="EMBL" id="ETW62533.1"/>
    </source>
</evidence>
<reference evidence="4 5" key="1">
    <citation type="submission" date="2013-02" db="EMBL/GenBank/DDBJ databases">
        <title>The Genome Annotation of Plasmodium falciparum CAMP/Malaysia.</title>
        <authorList>
            <consortium name="The Broad Institute Genome Sequencing Platform"/>
            <consortium name="The Broad Institute Genome Sequencing Center for Infectious Disease"/>
            <person name="Neafsey D."/>
            <person name="Hoffman S."/>
            <person name="Volkman S."/>
            <person name="Rosenthal P."/>
            <person name="Walker B."/>
            <person name="Young S.K."/>
            <person name="Zeng Q."/>
            <person name="Gargeya S."/>
            <person name="Fitzgerald M."/>
            <person name="Haas B."/>
            <person name="Abouelleil A."/>
            <person name="Allen A.W."/>
            <person name="Alvarado L."/>
            <person name="Arachchi H.M."/>
            <person name="Berlin A.M."/>
            <person name="Chapman S.B."/>
            <person name="Gainer-Dewar J."/>
            <person name="Goldberg J."/>
            <person name="Griggs A."/>
            <person name="Gujja S."/>
            <person name="Hansen M."/>
            <person name="Howarth C."/>
            <person name="Imamovic A."/>
            <person name="Ireland A."/>
            <person name="Larimer J."/>
            <person name="McCowan C."/>
            <person name="Murphy C."/>
            <person name="Pearson M."/>
            <person name="Poon T.W."/>
            <person name="Priest M."/>
            <person name="Roberts A."/>
            <person name="Saif S."/>
            <person name="Shea T."/>
            <person name="Sisk P."/>
            <person name="Sykes S."/>
            <person name="Wortman J."/>
            <person name="Nusbaum C."/>
            <person name="Birren B."/>
        </authorList>
    </citation>
    <scope>NUCLEOTIDE SEQUENCE [LARGE SCALE GENOMIC DNA]</scope>
    <source>
        <strain evidence="4 5">CAMP/Malaysia</strain>
    </source>
</reference>
<feature type="coiled-coil region" evidence="1">
    <location>
        <begin position="64"/>
        <end position="91"/>
    </location>
</feature>
<evidence type="ECO:0000256" key="3">
    <source>
        <dbReference type="SAM" id="SignalP"/>
    </source>
</evidence>
<accession>A0A024XBG2</accession>
<feature type="chain" id="PRO_5001541745" description="Rifin" evidence="3">
    <location>
        <begin position="20"/>
        <end position="308"/>
    </location>
</feature>
<feature type="transmembrane region" description="Helical" evidence="2">
    <location>
        <begin position="262"/>
        <end position="288"/>
    </location>
</feature>
<keyword evidence="2" id="KW-0812">Transmembrane</keyword>
<protein>
    <recommendedName>
        <fullName evidence="6">Rifin</fullName>
    </recommendedName>
</protein>
<dbReference type="EMBL" id="KI927497">
    <property type="protein sequence ID" value="ETW62533.1"/>
    <property type="molecule type" value="Genomic_DNA"/>
</dbReference>
<proteinExistence type="predicted"/>
<keyword evidence="3" id="KW-0732">Signal</keyword>
<feature type="signal peptide" evidence="3">
    <location>
        <begin position="1"/>
        <end position="19"/>
    </location>
</feature>
<gene>
    <name evidence="4" type="ORF">PFMC_01596</name>
</gene>
<evidence type="ECO:0000313" key="5">
    <source>
        <dbReference type="Proteomes" id="UP000030694"/>
    </source>
</evidence>